<dbReference type="GO" id="GO:0140359">
    <property type="term" value="F:ABC-type transporter activity"/>
    <property type="evidence" value="ECO:0007669"/>
    <property type="project" value="InterPro"/>
</dbReference>
<dbReference type="InterPro" id="IPR036640">
    <property type="entry name" value="ABC1_TM_sf"/>
</dbReference>
<dbReference type="Pfam" id="PF00664">
    <property type="entry name" value="ABC_membrane"/>
    <property type="match status" value="1"/>
</dbReference>
<dbReference type="Proteomes" id="UP000575985">
    <property type="component" value="Unassembled WGS sequence"/>
</dbReference>
<dbReference type="SMART" id="SM00382">
    <property type="entry name" value="AAA"/>
    <property type="match status" value="1"/>
</dbReference>
<gene>
    <name evidence="11" type="ORF">HNR12_001395</name>
</gene>
<name>A0A853BI04_9ACTN</name>
<evidence type="ECO:0000259" key="9">
    <source>
        <dbReference type="PROSITE" id="PS50893"/>
    </source>
</evidence>
<protein>
    <submittedName>
        <fullName evidence="11">ABC-type transport system involved in cytochrome bd biosynthesis fused ATPase/permease subunit</fullName>
    </submittedName>
</protein>
<dbReference type="PROSITE" id="PS00211">
    <property type="entry name" value="ABC_TRANSPORTER_1"/>
    <property type="match status" value="1"/>
</dbReference>
<dbReference type="SUPFAM" id="SSF90123">
    <property type="entry name" value="ABC transporter transmembrane region"/>
    <property type="match status" value="1"/>
</dbReference>
<keyword evidence="3" id="KW-0547">Nucleotide-binding</keyword>
<dbReference type="InterPro" id="IPR017871">
    <property type="entry name" value="ABC_transporter-like_CS"/>
</dbReference>
<sequence length="561" mass="58544">MMIVAELWREAARFPAALTRSTALLVLVLLTHLAQAVAVAWAMSAVLSGNPGDVSAALALIVGIALARTLLSLGQTSAAAGLGGRVRQRLRRRAMRAALVPERLHDTAARAGAVRAGLGDGVDGTDAYVSKYIPAVAQVLLACPLVVAALLLISPAAGLCVAAGIVLALLGPMAWKRMMARRGLDHWDSYEALSADLLESLRGMATLRALGDVPGTRQRLDARSEALRRATERVMRVSLAETAVIDFAVQAGVVAAAAAALGHAATGQAPAVETYLVLLLASEAFRPIRDLSRHWHAGFLGLTAVPGLAELGAFTPDHDTARRAAQGGPASHPSGGAVPGTAAADGRAEVLHVADLSFRYPGARDDVLRHLSLTARRGSLTAIVGESGAGKSTLFDLLLGFLTPDSGRITLDGRPVRPDDIAVVSQRPVLFAGTVRDNLAVTGTPEESDLAAACRAAGVLDEIRGLPRGFDTEVAEAGANLSGGQRQRLALARALLARRPVLLVDEPTSALDADRAAEVVETLHRVARDRIVIMISHRPEALAGVATVLRLDAGHLEMSTR</sequence>
<dbReference type="PROSITE" id="PS50929">
    <property type="entry name" value="ABC_TM1F"/>
    <property type="match status" value="1"/>
</dbReference>
<evidence type="ECO:0000256" key="2">
    <source>
        <dbReference type="ARBA" id="ARBA00022692"/>
    </source>
</evidence>
<dbReference type="PANTHER" id="PTHR24221:SF590">
    <property type="entry name" value="COMPONENT LINKED WITH THE ASSEMBLY OF CYTOCHROME' TRANSPORT TRANSMEMBRANE ATP-BINDING PROTEIN ABC TRANSPORTER CYDD-RELATED"/>
    <property type="match status" value="1"/>
</dbReference>
<dbReference type="Gene3D" id="1.20.1560.10">
    <property type="entry name" value="ABC transporter type 1, transmembrane domain"/>
    <property type="match status" value="1"/>
</dbReference>
<dbReference type="CDD" id="cd03228">
    <property type="entry name" value="ABCC_MRP_Like"/>
    <property type="match status" value="1"/>
</dbReference>
<evidence type="ECO:0000256" key="4">
    <source>
        <dbReference type="ARBA" id="ARBA00022840"/>
    </source>
</evidence>
<feature type="domain" description="ABC transporter" evidence="9">
    <location>
        <begin position="351"/>
        <end position="561"/>
    </location>
</feature>
<dbReference type="InterPro" id="IPR039421">
    <property type="entry name" value="Type_1_exporter"/>
</dbReference>
<dbReference type="SUPFAM" id="SSF52540">
    <property type="entry name" value="P-loop containing nucleoside triphosphate hydrolases"/>
    <property type="match status" value="1"/>
</dbReference>
<proteinExistence type="predicted"/>
<comment type="caution">
    <text evidence="11">The sequence shown here is derived from an EMBL/GenBank/DDBJ whole genome shotgun (WGS) entry which is preliminary data.</text>
</comment>
<keyword evidence="6 8" id="KW-0472">Membrane</keyword>
<keyword evidence="4" id="KW-0067">ATP-binding</keyword>
<feature type="region of interest" description="Disordered" evidence="7">
    <location>
        <begin position="319"/>
        <end position="341"/>
    </location>
</feature>
<evidence type="ECO:0000259" key="10">
    <source>
        <dbReference type="PROSITE" id="PS50929"/>
    </source>
</evidence>
<feature type="transmembrane region" description="Helical" evidence="8">
    <location>
        <begin position="58"/>
        <end position="83"/>
    </location>
</feature>
<dbReference type="EMBL" id="JACCFO010000001">
    <property type="protein sequence ID" value="NYI95118.1"/>
    <property type="molecule type" value="Genomic_DNA"/>
</dbReference>
<keyword evidence="5 8" id="KW-1133">Transmembrane helix</keyword>
<evidence type="ECO:0000256" key="7">
    <source>
        <dbReference type="SAM" id="MobiDB-lite"/>
    </source>
</evidence>
<dbReference type="AlphaFoldDB" id="A0A853BI04"/>
<dbReference type="PROSITE" id="PS50893">
    <property type="entry name" value="ABC_TRANSPORTER_2"/>
    <property type="match status" value="1"/>
</dbReference>
<dbReference type="InterPro" id="IPR003439">
    <property type="entry name" value="ABC_transporter-like_ATP-bd"/>
</dbReference>
<evidence type="ECO:0000313" key="11">
    <source>
        <dbReference type="EMBL" id="NYI95118.1"/>
    </source>
</evidence>
<dbReference type="RefSeq" id="WP_179766700.1">
    <property type="nucleotide sequence ID" value="NZ_JACCFO010000001.1"/>
</dbReference>
<dbReference type="InterPro" id="IPR011527">
    <property type="entry name" value="ABC1_TM_dom"/>
</dbReference>
<feature type="domain" description="ABC transmembrane type-1" evidence="10">
    <location>
        <begin position="21"/>
        <end position="297"/>
    </location>
</feature>
<keyword evidence="2 8" id="KW-0812">Transmembrane</keyword>
<dbReference type="InterPro" id="IPR003593">
    <property type="entry name" value="AAA+_ATPase"/>
</dbReference>
<dbReference type="PANTHER" id="PTHR24221">
    <property type="entry name" value="ATP-BINDING CASSETTE SUB-FAMILY B"/>
    <property type="match status" value="1"/>
</dbReference>
<evidence type="ECO:0000256" key="1">
    <source>
        <dbReference type="ARBA" id="ARBA00004651"/>
    </source>
</evidence>
<dbReference type="GO" id="GO:0005886">
    <property type="term" value="C:plasma membrane"/>
    <property type="evidence" value="ECO:0007669"/>
    <property type="project" value="UniProtKB-SubCell"/>
</dbReference>
<organism evidence="11 12">
    <name type="scientific">Streptomonospora nanhaiensis</name>
    <dbReference type="NCBI Taxonomy" id="1323731"/>
    <lineage>
        <taxon>Bacteria</taxon>
        <taxon>Bacillati</taxon>
        <taxon>Actinomycetota</taxon>
        <taxon>Actinomycetes</taxon>
        <taxon>Streptosporangiales</taxon>
        <taxon>Nocardiopsidaceae</taxon>
        <taxon>Streptomonospora</taxon>
    </lineage>
</organism>
<evidence type="ECO:0000256" key="3">
    <source>
        <dbReference type="ARBA" id="ARBA00022741"/>
    </source>
</evidence>
<evidence type="ECO:0000256" key="5">
    <source>
        <dbReference type="ARBA" id="ARBA00022989"/>
    </source>
</evidence>
<comment type="subcellular location">
    <subcellularLocation>
        <location evidence="1">Cell membrane</location>
        <topology evidence="1">Multi-pass membrane protein</topology>
    </subcellularLocation>
</comment>
<accession>A0A853BI04</accession>
<reference evidence="11 12" key="1">
    <citation type="submission" date="2020-07" db="EMBL/GenBank/DDBJ databases">
        <title>Sequencing the genomes of 1000 actinobacteria strains.</title>
        <authorList>
            <person name="Klenk H.-P."/>
        </authorList>
    </citation>
    <scope>NUCLEOTIDE SEQUENCE [LARGE SCALE GENOMIC DNA]</scope>
    <source>
        <strain evidence="11 12">DSM 45927</strain>
    </source>
</reference>
<dbReference type="GO" id="GO:0016887">
    <property type="term" value="F:ATP hydrolysis activity"/>
    <property type="evidence" value="ECO:0007669"/>
    <property type="project" value="InterPro"/>
</dbReference>
<feature type="transmembrane region" description="Helical" evidence="8">
    <location>
        <begin position="156"/>
        <end position="175"/>
    </location>
</feature>
<keyword evidence="12" id="KW-1185">Reference proteome</keyword>
<dbReference type="Gene3D" id="3.40.50.300">
    <property type="entry name" value="P-loop containing nucleotide triphosphate hydrolases"/>
    <property type="match status" value="1"/>
</dbReference>
<dbReference type="InterPro" id="IPR027417">
    <property type="entry name" value="P-loop_NTPase"/>
</dbReference>
<evidence type="ECO:0000313" key="12">
    <source>
        <dbReference type="Proteomes" id="UP000575985"/>
    </source>
</evidence>
<evidence type="ECO:0000256" key="8">
    <source>
        <dbReference type="SAM" id="Phobius"/>
    </source>
</evidence>
<evidence type="ECO:0000256" key="6">
    <source>
        <dbReference type="ARBA" id="ARBA00023136"/>
    </source>
</evidence>
<dbReference type="Pfam" id="PF00005">
    <property type="entry name" value="ABC_tran"/>
    <property type="match status" value="1"/>
</dbReference>
<dbReference type="GO" id="GO:0005524">
    <property type="term" value="F:ATP binding"/>
    <property type="evidence" value="ECO:0007669"/>
    <property type="project" value="UniProtKB-KW"/>
</dbReference>